<dbReference type="InParanoid" id="A0A6L2Q4R7"/>
<dbReference type="PANTHER" id="PTHR46060">
    <property type="entry name" value="MARINER MOS1 TRANSPOSASE-LIKE PROTEIN"/>
    <property type="match status" value="1"/>
</dbReference>
<evidence type="ECO:0000313" key="2">
    <source>
        <dbReference type="Proteomes" id="UP000502823"/>
    </source>
</evidence>
<protein>
    <submittedName>
        <fullName evidence="1">Uncharacterized protein</fullName>
    </submittedName>
</protein>
<keyword evidence="2" id="KW-1185">Reference proteome</keyword>
<gene>
    <name evidence="1" type="ORF">Cfor_01078</name>
</gene>
<accession>A0A6L2Q4R7</accession>
<comment type="caution">
    <text evidence="1">The sequence shown here is derived from an EMBL/GenBank/DDBJ whole genome shotgun (WGS) entry which is preliminary data.</text>
</comment>
<feature type="non-terminal residue" evidence="1">
    <location>
        <position position="1"/>
    </location>
</feature>
<sequence length="201" mass="23102">ANFMRTLITGDESWVYGYDPETKAPSSEWKTPRSKKARQVRSKVKVVLTVFFDHESVVQHEYTSFGQIVNNEHCVEFVCQLRDAVRCKRGASWKRGVPAALRTTPPPTRPTLYRTSWLNIRPHKCRSPHCSPDMVPCDLFLSQKLEVLLKGDAFEDTEEIKQNAMTQLFAVPKSQFQKCFGQWRDSWNKCVVSEGDCLEGD</sequence>
<dbReference type="GO" id="GO:0003676">
    <property type="term" value="F:nucleic acid binding"/>
    <property type="evidence" value="ECO:0007669"/>
    <property type="project" value="InterPro"/>
</dbReference>
<dbReference type="PANTHER" id="PTHR46060:SF1">
    <property type="entry name" value="MARINER MOS1 TRANSPOSASE-LIKE PROTEIN"/>
    <property type="match status" value="1"/>
</dbReference>
<dbReference type="AlphaFoldDB" id="A0A6L2Q4R7"/>
<dbReference type="Gene3D" id="3.30.420.10">
    <property type="entry name" value="Ribonuclease H-like superfamily/Ribonuclease H"/>
    <property type="match status" value="1"/>
</dbReference>
<dbReference type="InterPro" id="IPR036397">
    <property type="entry name" value="RNaseH_sf"/>
</dbReference>
<dbReference type="Proteomes" id="UP000502823">
    <property type="component" value="Unassembled WGS sequence"/>
</dbReference>
<dbReference type="EMBL" id="BLKM01012992">
    <property type="protein sequence ID" value="GFG38512.1"/>
    <property type="molecule type" value="Genomic_DNA"/>
</dbReference>
<dbReference type="InterPro" id="IPR052709">
    <property type="entry name" value="Transposase-MT_Hybrid"/>
</dbReference>
<name>A0A6L2Q4R7_COPFO</name>
<organism evidence="1 2">
    <name type="scientific">Coptotermes formosanus</name>
    <name type="common">Formosan subterranean termite</name>
    <dbReference type="NCBI Taxonomy" id="36987"/>
    <lineage>
        <taxon>Eukaryota</taxon>
        <taxon>Metazoa</taxon>
        <taxon>Ecdysozoa</taxon>
        <taxon>Arthropoda</taxon>
        <taxon>Hexapoda</taxon>
        <taxon>Insecta</taxon>
        <taxon>Pterygota</taxon>
        <taxon>Neoptera</taxon>
        <taxon>Polyneoptera</taxon>
        <taxon>Dictyoptera</taxon>
        <taxon>Blattodea</taxon>
        <taxon>Blattoidea</taxon>
        <taxon>Termitoidae</taxon>
        <taxon>Rhinotermitidae</taxon>
        <taxon>Coptotermes</taxon>
    </lineage>
</organism>
<dbReference type="OrthoDB" id="8190404at2759"/>
<reference evidence="2" key="1">
    <citation type="submission" date="2020-01" db="EMBL/GenBank/DDBJ databases">
        <title>Draft genome sequence of the Termite Coptotermes fromosanus.</title>
        <authorList>
            <person name="Itakura S."/>
            <person name="Yosikawa Y."/>
            <person name="Umezawa K."/>
        </authorList>
    </citation>
    <scope>NUCLEOTIDE SEQUENCE [LARGE SCALE GENOMIC DNA]</scope>
</reference>
<evidence type="ECO:0000313" key="1">
    <source>
        <dbReference type="EMBL" id="GFG38512.1"/>
    </source>
</evidence>
<proteinExistence type="predicted"/>